<keyword evidence="2" id="KW-1185">Reference proteome</keyword>
<reference evidence="1" key="1">
    <citation type="submission" date="2020-09" db="EMBL/GenBank/DDBJ databases">
        <authorList>
            <person name="Kim M.K."/>
        </authorList>
    </citation>
    <scope>NUCLEOTIDE SEQUENCE</scope>
    <source>
        <strain evidence="1">BT704</strain>
    </source>
</reference>
<dbReference type="AlphaFoldDB" id="A0A927B3R3"/>
<dbReference type="EMBL" id="JACXAA010000007">
    <property type="protein sequence ID" value="MBD2755075.1"/>
    <property type="molecule type" value="Genomic_DNA"/>
</dbReference>
<protein>
    <submittedName>
        <fullName evidence="1">Pentapeptide repeat-containing protein</fullName>
    </submittedName>
</protein>
<evidence type="ECO:0000313" key="2">
    <source>
        <dbReference type="Proteomes" id="UP000653797"/>
    </source>
</evidence>
<gene>
    <name evidence="1" type="ORF">IC230_19385</name>
</gene>
<dbReference type="Pfam" id="PF00805">
    <property type="entry name" value="Pentapeptide"/>
    <property type="match status" value="2"/>
</dbReference>
<dbReference type="SUPFAM" id="SSF141571">
    <property type="entry name" value="Pentapeptide repeat-like"/>
    <property type="match status" value="1"/>
</dbReference>
<dbReference type="PANTHER" id="PTHR14136">
    <property type="entry name" value="BTB_POZ DOMAIN-CONTAINING PROTEIN KCTD9"/>
    <property type="match status" value="1"/>
</dbReference>
<dbReference type="Gene3D" id="2.160.20.80">
    <property type="entry name" value="E3 ubiquitin-protein ligase SopA"/>
    <property type="match status" value="1"/>
</dbReference>
<dbReference type="PANTHER" id="PTHR14136:SF17">
    <property type="entry name" value="BTB_POZ DOMAIN-CONTAINING PROTEIN KCTD9"/>
    <property type="match status" value="1"/>
</dbReference>
<organism evidence="1 2">
    <name type="scientific">Spirosoma validum</name>
    <dbReference type="NCBI Taxonomy" id="2771355"/>
    <lineage>
        <taxon>Bacteria</taxon>
        <taxon>Pseudomonadati</taxon>
        <taxon>Bacteroidota</taxon>
        <taxon>Cytophagia</taxon>
        <taxon>Cytophagales</taxon>
        <taxon>Cytophagaceae</taxon>
        <taxon>Spirosoma</taxon>
    </lineage>
</organism>
<accession>A0A927B3R3</accession>
<name>A0A927B3R3_9BACT</name>
<comment type="caution">
    <text evidence="1">The sequence shown here is derived from an EMBL/GenBank/DDBJ whole genome shotgun (WGS) entry which is preliminary data.</text>
</comment>
<sequence>MADQKLVDILKQGSQVWNKWREEHSEVLTPDLREADFHEADLSGANLRGSYFYRTNFSGANLRGVNLHEANFHETNFEGADLSGANLKSTLFANTRIEGAILTGCKIYGLAVWGLKGKPREQSNLIITPSREAVITVDNIQVAQFIYLMLSNIEIRNVIDTITSKAVLILGRFTGERKGVLDAIKEALRQKNYLPILFDFEGPQSRNLTETVSTLAHMAKFVIADITDAKSIPQELMAIVPHLPSLPIQPLRLASETEFSMFEDYRPYPWMLKTCHYNDVNSLIASLQEKVIQPAETWLANNR</sequence>
<evidence type="ECO:0000313" key="1">
    <source>
        <dbReference type="EMBL" id="MBD2755075.1"/>
    </source>
</evidence>
<dbReference type="InterPro" id="IPR051082">
    <property type="entry name" value="Pentapeptide-BTB/POZ_domain"/>
</dbReference>
<dbReference type="Proteomes" id="UP000653797">
    <property type="component" value="Unassembled WGS sequence"/>
</dbReference>
<proteinExistence type="predicted"/>
<dbReference type="RefSeq" id="WP_191040696.1">
    <property type="nucleotide sequence ID" value="NZ_JACXAA010000007.1"/>
</dbReference>
<dbReference type="InterPro" id="IPR001646">
    <property type="entry name" value="5peptide_repeat"/>
</dbReference>